<reference evidence="10" key="3">
    <citation type="submission" date="2022-06" db="EMBL/GenBank/DDBJ databases">
        <title>Leptospira isolates from biofilms formed at urban environments.</title>
        <authorList>
            <person name="Ribeiro P.S."/>
            <person name="Sousa T."/>
            <person name="Carvalho N."/>
            <person name="Aburjaile F."/>
            <person name="Neves F."/>
            <person name="Oliveira D."/>
            <person name="Blanco L."/>
            <person name="Lima J."/>
            <person name="Costa F."/>
            <person name="Brenig B."/>
            <person name="Soares S."/>
            <person name="Ramos R."/>
            <person name="Goes-Neto A."/>
            <person name="Matiuzzi M."/>
            <person name="Azevedo V."/>
            <person name="Ristow P."/>
        </authorList>
    </citation>
    <scope>NUCLEOTIDE SEQUENCE</scope>
    <source>
        <strain evidence="10">VSF7</strain>
    </source>
</reference>
<keyword evidence="3 8" id="KW-0028">Amino-acid biosynthesis</keyword>
<dbReference type="FunFam" id="3.20.20.70:FF:000024">
    <property type="entry name" value="Indole-3-glycerol phosphate synthase"/>
    <property type="match status" value="1"/>
</dbReference>
<name>A0A5F2AD99_9LEPT</name>
<dbReference type="Proteomes" id="UP001209694">
    <property type="component" value="Unassembled WGS sequence"/>
</dbReference>
<reference evidence="11" key="2">
    <citation type="journal article" date="2019" name="PLoS Negl. Trop. Dis.">
        <title>Revisiting the worldwide diversity of Leptospira species in the environment.</title>
        <authorList>
            <person name="Vincent A.T."/>
            <person name="Schiettekatte O."/>
            <person name="Bourhy P."/>
            <person name="Veyrier F.J."/>
            <person name="Picardeau M."/>
        </authorList>
    </citation>
    <scope>NUCLEOTIDE SEQUENCE</scope>
    <source>
        <strain evidence="11">201702449</strain>
    </source>
</reference>
<dbReference type="EMBL" id="JAMQQD010000002">
    <property type="protein sequence ID" value="MCW7515273.1"/>
    <property type="molecule type" value="Genomic_DNA"/>
</dbReference>
<keyword evidence="6 8" id="KW-0057">Aromatic amino acid biosynthesis</keyword>
<evidence type="ECO:0000313" key="11">
    <source>
        <dbReference type="EMBL" id="TGL70080.1"/>
    </source>
</evidence>
<proteinExistence type="inferred from homology"/>
<evidence type="ECO:0000256" key="3">
    <source>
        <dbReference type="ARBA" id="ARBA00022605"/>
    </source>
</evidence>
<dbReference type="PANTHER" id="PTHR22854">
    <property type="entry name" value="TRYPTOPHAN BIOSYNTHESIS PROTEIN"/>
    <property type="match status" value="1"/>
</dbReference>
<evidence type="ECO:0000313" key="10">
    <source>
        <dbReference type="EMBL" id="MCW7515273.1"/>
    </source>
</evidence>
<dbReference type="InterPro" id="IPR045186">
    <property type="entry name" value="Indole-3-glycerol_P_synth"/>
</dbReference>
<dbReference type="NCBIfam" id="NF010562">
    <property type="entry name" value="PRK13957.1"/>
    <property type="match status" value="1"/>
</dbReference>
<dbReference type="RefSeq" id="WP_135639099.1">
    <property type="nucleotide sequence ID" value="NZ_JAMQPS010000001.1"/>
</dbReference>
<evidence type="ECO:0000259" key="9">
    <source>
        <dbReference type="Pfam" id="PF00218"/>
    </source>
</evidence>
<evidence type="ECO:0000313" key="13">
    <source>
        <dbReference type="Proteomes" id="UP001209694"/>
    </source>
</evidence>
<dbReference type="Gene3D" id="3.20.20.70">
    <property type="entry name" value="Aldolase class I"/>
    <property type="match status" value="1"/>
</dbReference>
<keyword evidence="7 8" id="KW-0456">Lyase</keyword>
<dbReference type="Proteomes" id="UP000297352">
    <property type="component" value="Unassembled WGS sequence"/>
</dbReference>
<gene>
    <name evidence="8" type="primary">trpC</name>
    <name evidence="11" type="ORF">EHQ60_10440</name>
    <name evidence="10" type="ORF">ND810_08900</name>
</gene>
<evidence type="ECO:0000313" key="12">
    <source>
        <dbReference type="Proteomes" id="UP000297352"/>
    </source>
</evidence>
<comment type="caution">
    <text evidence="10">The sequence shown here is derived from an EMBL/GenBank/DDBJ whole genome shotgun (WGS) entry which is preliminary data.</text>
</comment>
<keyword evidence="4 8" id="KW-0210">Decarboxylase</keyword>
<evidence type="ECO:0000256" key="8">
    <source>
        <dbReference type="HAMAP-Rule" id="MF_00134"/>
    </source>
</evidence>
<dbReference type="PANTHER" id="PTHR22854:SF2">
    <property type="entry name" value="INDOLE-3-GLYCEROL-PHOSPHATE SYNTHASE"/>
    <property type="match status" value="1"/>
</dbReference>
<comment type="similarity">
    <text evidence="8">Belongs to the TrpC family.</text>
</comment>
<evidence type="ECO:0000256" key="4">
    <source>
        <dbReference type="ARBA" id="ARBA00022793"/>
    </source>
</evidence>
<dbReference type="GO" id="GO:0004425">
    <property type="term" value="F:indole-3-glycerol-phosphate synthase activity"/>
    <property type="evidence" value="ECO:0007669"/>
    <property type="project" value="UniProtKB-UniRule"/>
</dbReference>
<accession>A0A5F2AD99</accession>
<evidence type="ECO:0000256" key="2">
    <source>
        <dbReference type="ARBA" id="ARBA00004696"/>
    </source>
</evidence>
<feature type="domain" description="Indole-3-glycerol phosphate synthase" evidence="9">
    <location>
        <begin position="6"/>
        <end position="242"/>
    </location>
</feature>
<sequence length="260" mass="28782">MNPILHKIVETKHSEIKESRGKVLPDRTIPIRDWKSHLKTTSISVIAECKKGSPSAGVIRHDYDPVTIASDYESSGAGAISVLTDKSYFYGSLSDLQSVAHKVSVPVIRKDFILDPIQIDEAYAYGASAILLIVRILSPEQLKLLHEHATRLGLAVLVETHNQKEVDIALDMGASTIGINTRDLDTFQIHKNLIEQIAPKLDSSIIRVAESGIESFEDWQKYKGMIDSMLVGTFFMKSKNIPADFLTLLNGKTALKAKNE</sequence>
<dbReference type="CDD" id="cd00331">
    <property type="entry name" value="IGPS"/>
    <property type="match status" value="1"/>
</dbReference>
<dbReference type="SUPFAM" id="SSF51366">
    <property type="entry name" value="Ribulose-phoshate binding barrel"/>
    <property type="match status" value="1"/>
</dbReference>
<dbReference type="HAMAP" id="MF_00134_B">
    <property type="entry name" value="IGPS_B"/>
    <property type="match status" value="1"/>
</dbReference>
<dbReference type="InterPro" id="IPR013785">
    <property type="entry name" value="Aldolase_TIM"/>
</dbReference>
<dbReference type="GO" id="GO:0004640">
    <property type="term" value="F:phosphoribosylanthranilate isomerase activity"/>
    <property type="evidence" value="ECO:0007669"/>
    <property type="project" value="TreeGrafter"/>
</dbReference>
<reference evidence="11" key="1">
    <citation type="submission" date="2018-10" db="EMBL/GenBank/DDBJ databases">
        <authorList>
            <person name="Vincent A.T."/>
            <person name="Schiettekatte O."/>
            <person name="Bourhy P."/>
            <person name="Veyrier F.J."/>
            <person name="Picardeau M."/>
        </authorList>
    </citation>
    <scope>NUCLEOTIDE SEQUENCE</scope>
    <source>
        <strain evidence="11">201702449</strain>
    </source>
</reference>
<dbReference type="InterPro" id="IPR011060">
    <property type="entry name" value="RibuloseP-bd_barrel"/>
</dbReference>
<protein>
    <recommendedName>
        <fullName evidence="8">Indole-3-glycerol phosphate synthase</fullName>
        <shortName evidence="8">IGPS</shortName>
        <ecNumber evidence="8">4.1.1.48</ecNumber>
    </recommendedName>
</protein>
<dbReference type="AlphaFoldDB" id="A0A5F2AD99"/>
<dbReference type="Pfam" id="PF00218">
    <property type="entry name" value="IGPS"/>
    <property type="match status" value="1"/>
</dbReference>
<dbReference type="EC" id="4.1.1.48" evidence="8"/>
<evidence type="ECO:0000256" key="1">
    <source>
        <dbReference type="ARBA" id="ARBA00001633"/>
    </source>
</evidence>
<keyword evidence="12" id="KW-1185">Reference proteome</keyword>
<evidence type="ECO:0000256" key="6">
    <source>
        <dbReference type="ARBA" id="ARBA00023141"/>
    </source>
</evidence>
<keyword evidence="5 8" id="KW-0822">Tryptophan biosynthesis</keyword>
<dbReference type="InterPro" id="IPR013798">
    <property type="entry name" value="Indole-3-glycerol_P_synth_dom"/>
</dbReference>
<organism evidence="10 13">
    <name type="scientific">Leptospira levettii</name>
    <dbReference type="NCBI Taxonomy" id="2023178"/>
    <lineage>
        <taxon>Bacteria</taxon>
        <taxon>Pseudomonadati</taxon>
        <taxon>Spirochaetota</taxon>
        <taxon>Spirochaetia</taxon>
        <taxon>Leptospirales</taxon>
        <taxon>Leptospiraceae</taxon>
        <taxon>Leptospira</taxon>
    </lineage>
</organism>
<dbReference type="GO" id="GO:0000162">
    <property type="term" value="P:L-tryptophan biosynthetic process"/>
    <property type="evidence" value="ECO:0007669"/>
    <property type="project" value="UniProtKB-UniRule"/>
</dbReference>
<evidence type="ECO:0000256" key="5">
    <source>
        <dbReference type="ARBA" id="ARBA00022822"/>
    </source>
</evidence>
<comment type="pathway">
    <text evidence="2 8">Amino-acid biosynthesis; L-tryptophan biosynthesis; L-tryptophan from chorismate: step 4/5.</text>
</comment>
<dbReference type="EMBL" id="RQGI01000037">
    <property type="protein sequence ID" value="TGL70080.1"/>
    <property type="molecule type" value="Genomic_DNA"/>
</dbReference>
<comment type="catalytic activity">
    <reaction evidence="1 8">
        <text>1-(2-carboxyphenylamino)-1-deoxy-D-ribulose 5-phosphate + H(+) = (1S,2R)-1-C-(indol-3-yl)glycerol 3-phosphate + CO2 + H2O</text>
        <dbReference type="Rhea" id="RHEA:23476"/>
        <dbReference type="ChEBI" id="CHEBI:15377"/>
        <dbReference type="ChEBI" id="CHEBI:15378"/>
        <dbReference type="ChEBI" id="CHEBI:16526"/>
        <dbReference type="ChEBI" id="CHEBI:58613"/>
        <dbReference type="ChEBI" id="CHEBI:58866"/>
        <dbReference type="EC" id="4.1.1.48"/>
    </reaction>
</comment>
<evidence type="ECO:0000256" key="7">
    <source>
        <dbReference type="ARBA" id="ARBA00023239"/>
    </source>
</evidence>